<dbReference type="GO" id="GO:0043291">
    <property type="term" value="C:RAVE complex"/>
    <property type="evidence" value="ECO:0007669"/>
    <property type="project" value="TreeGrafter"/>
</dbReference>
<sequence>LHYQINSSTGSVSVHKALYVVDRTEPSISRIQSDLHRRRWLCSNQKLLRAFTSYCTLHNSQNHRLTSALMELLLLLMEVQQDGGSSTPFSVVDYGCQLIYDCRCDNLSLDSLPVAHPFPLFIASVSPYKMFVSSPLSFVKTLCSDILLSLTDISEPPLIECSLTKVGLNFFS</sequence>
<proteinExistence type="predicted"/>
<dbReference type="GO" id="GO:0007035">
    <property type="term" value="P:vacuolar acidification"/>
    <property type="evidence" value="ECO:0007669"/>
    <property type="project" value="TreeGrafter"/>
</dbReference>
<dbReference type="WBParaSite" id="GPUH_0001432201-mRNA-1">
    <property type="protein sequence ID" value="GPUH_0001432201-mRNA-1"/>
    <property type="gene ID" value="GPUH_0001432201"/>
</dbReference>
<dbReference type="InterPro" id="IPR052208">
    <property type="entry name" value="DmX-like/RAVE_component"/>
</dbReference>
<dbReference type="AlphaFoldDB" id="A0A183E012"/>
<dbReference type="PANTHER" id="PTHR13950">
    <property type="entry name" value="RABCONNECTIN-RELATED"/>
    <property type="match status" value="1"/>
</dbReference>
<evidence type="ECO:0000313" key="1">
    <source>
        <dbReference type="WBParaSite" id="GPUH_0001432201-mRNA-1"/>
    </source>
</evidence>
<dbReference type="PANTHER" id="PTHR13950:SF9">
    <property type="entry name" value="RABCONNECTIN-3A"/>
    <property type="match status" value="1"/>
</dbReference>
<accession>A0A183E012</accession>
<reference evidence="1" key="1">
    <citation type="submission" date="2016-06" db="UniProtKB">
        <authorList>
            <consortium name="WormBaseParasite"/>
        </authorList>
    </citation>
    <scope>IDENTIFICATION</scope>
</reference>
<organism evidence="1">
    <name type="scientific">Gongylonema pulchrum</name>
    <dbReference type="NCBI Taxonomy" id="637853"/>
    <lineage>
        <taxon>Eukaryota</taxon>
        <taxon>Metazoa</taxon>
        <taxon>Ecdysozoa</taxon>
        <taxon>Nematoda</taxon>
        <taxon>Chromadorea</taxon>
        <taxon>Rhabditida</taxon>
        <taxon>Spirurina</taxon>
        <taxon>Spiruromorpha</taxon>
        <taxon>Spiruroidea</taxon>
        <taxon>Gongylonematidae</taxon>
        <taxon>Gongylonema</taxon>
    </lineage>
</organism>
<name>A0A183E012_9BILA</name>
<protein>
    <submittedName>
        <fullName evidence="1">Mediator of RNA polymerase II transcription subunit 13</fullName>
    </submittedName>
</protein>